<reference evidence="1 2" key="1">
    <citation type="journal article" date="2022" name="Plant J.">
        <title>Chromosome-level genome of Camellia lanceoleosa provides a valuable resource for understanding genome evolution and self-incompatibility.</title>
        <authorList>
            <person name="Gong W."/>
            <person name="Xiao S."/>
            <person name="Wang L."/>
            <person name="Liao Z."/>
            <person name="Chang Y."/>
            <person name="Mo W."/>
            <person name="Hu G."/>
            <person name="Li W."/>
            <person name="Zhao G."/>
            <person name="Zhu H."/>
            <person name="Hu X."/>
            <person name="Ji K."/>
            <person name="Xiang X."/>
            <person name="Song Q."/>
            <person name="Yuan D."/>
            <person name="Jin S."/>
            <person name="Zhang L."/>
        </authorList>
    </citation>
    <scope>NUCLEOTIDE SEQUENCE [LARGE SCALE GENOMIC DNA]</scope>
    <source>
        <strain evidence="1">SQ_2022a</strain>
    </source>
</reference>
<proteinExistence type="predicted"/>
<organism evidence="1 2">
    <name type="scientific">Camellia lanceoleosa</name>
    <dbReference type="NCBI Taxonomy" id="1840588"/>
    <lineage>
        <taxon>Eukaryota</taxon>
        <taxon>Viridiplantae</taxon>
        <taxon>Streptophyta</taxon>
        <taxon>Embryophyta</taxon>
        <taxon>Tracheophyta</taxon>
        <taxon>Spermatophyta</taxon>
        <taxon>Magnoliopsida</taxon>
        <taxon>eudicotyledons</taxon>
        <taxon>Gunneridae</taxon>
        <taxon>Pentapetalae</taxon>
        <taxon>asterids</taxon>
        <taxon>Ericales</taxon>
        <taxon>Theaceae</taxon>
        <taxon>Camellia</taxon>
    </lineage>
</organism>
<sequence>MGSRRSLCLLVVVVLMGWSEAYQFNVGGKEGWVLNPSENYNHWAGRMRFQVNDTLLFKYNNGSDSVLGVNKQDYDNCNTQNPITKMEDGNSVFKFDRSGPFYFISGNKSNCDHGQKLIVVVLAIRNKPTSPPPSPSAGAPSPLVQTPSPSPSTPSPSPTLSPSPATSSPSPSPTTTPSASPTSAPTTAPVSSPPTTPSPATMSPPSPTPGGSPANVAPPHSSAPALSSSLLFVSSVTFALLSSYTF</sequence>
<comment type="caution">
    <text evidence="1">The sequence shown here is derived from an EMBL/GenBank/DDBJ whole genome shotgun (WGS) entry which is preliminary data.</text>
</comment>
<accession>A0ACC0H2R2</accession>
<dbReference type="EMBL" id="CM045764">
    <property type="protein sequence ID" value="KAI8007415.1"/>
    <property type="molecule type" value="Genomic_DNA"/>
</dbReference>
<name>A0ACC0H2R2_9ERIC</name>
<evidence type="ECO:0000313" key="1">
    <source>
        <dbReference type="EMBL" id="KAI8007415.1"/>
    </source>
</evidence>
<gene>
    <name evidence="1" type="ORF">LOK49_LG07G03139</name>
</gene>
<evidence type="ECO:0000313" key="2">
    <source>
        <dbReference type="Proteomes" id="UP001060215"/>
    </source>
</evidence>
<protein>
    <submittedName>
        <fullName evidence="1">Early nodulin-like protein 2</fullName>
    </submittedName>
</protein>
<dbReference type="Proteomes" id="UP001060215">
    <property type="component" value="Chromosome 7"/>
</dbReference>
<keyword evidence="2" id="KW-1185">Reference proteome</keyword>